<dbReference type="Pfam" id="PF02230">
    <property type="entry name" value="Abhydrolase_2"/>
    <property type="match status" value="1"/>
</dbReference>
<comment type="caution">
    <text evidence="4">The sequence shown here is derived from an EMBL/GenBank/DDBJ whole genome shotgun (WGS) entry which is preliminary data.</text>
</comment>
<dbReference type="InterPro" id="IPR003140">
    <property type="entry name" value="PLipase/COase/thioEstase"/>
</dbReference>
<accession>A0A7X0JXP4</accession>
<dbReference type="PANTHER" id="PTHR10655:SF17">
    <property type="entry name" value="LYSOPHOSPHOLIPASE-LIKE PROTEIN 1"/>
    <property type="match status" value="1"/>
</dbReference>
<protein>
    <submittedName>
        <fullName evidence="4">Phospholipase/carboxylesterase</fullName>
    </submittedName>
</protein>
<feature type="domain" description="Phospholipase/carboxylesterase/thioesterase" evidence="3">
    <location>
        <begin position="10"/>
        <end position="216"/>
    </location>
</feature>
<dbReference type="Gene3D" id="3.40.50.1820">
    <property type="entry name" value="alpha/beta hydrolase"/>
    <property type="match status" value="1"/>
</dbReference>
<evidence type="ECO:0000313" key="4">
    <source>
        <dbReference type="EMBL" id="MBB6523634.1"/>
    </source>
</evidence>
<comment type="similarity">
    <text evidence="1">Belongs to the AB hydrolase superfamily. AB hydrolase 2 family.</text>
</comment>
<evidence type="ECO:0000256" key="2">
    <source>
        <dbReference type="ARBA" id="ARBA00022801"/>
    </source>
</evidence>
<dbReference type="EMBL" id="JACHHT010000004">
    <property type="protein sequence ID" value="MBB6523634.1"/>
    <property type="molecule type" value="Genomic_DNA"/>
</dbReference>
<dbReference type="Proteomes" id="UP000528457">
    <property type="component" value="Unassembled WGS sequence"/>
</dbReference>
<keyword evidence="5" id="KW-1185">Reference proteome</keyword>
<name>A0A7X0JXP4_9GAMM</name>
<dbReference type="GO" id="GO:0016787">
    <property type="term" value="F:hydrolase activity"/>
    <property type="evidence" value="ECO:0007669"/>
    <property type="project" value="UniProtKB-KW"/>
</dbReference>
<evidence type="ECO:0000256" key="1">
    <source>
        <dbReference type="ARBA" id="ARBA00006499"/>
    </source>
</evidence>
<evidence type="ECO:0000313" key="5">
    <source>
        <dbReference type="Proteomes" id="UP000528457"/>
    </source>
</evidence>
<dbReference type="RefSeq" id="WP_166843355.1">
    <property type="nucleotide sequence ID" value="NZ_JAAONY010000004.1"/>
</dbReference>
<reference evidence="4 5" key="1">
    <citation type="submission" date="2020-08" db="EMBL/GenBank/DDBJ databases">
        <title>Genomic Encyclopedia of Type Strains, Phase IV (KMG-IV): sequencing the most valuable type-strain genomes for metagenomic binning, comparative biology and taxonomic classification.</title>
        <authorList>
            <person name="Goeker M."/>
        </authorList>
    </citation>
    <scope>NUCLEOTIDE SEQUENCE [LARGE SCALE GENOMIC DNA]</scope>
    <source>
        <strain evidence="4 5">DSM 22368</strain>
    </source>
</reference>
<organism evidence="4 5">
    <name type="scientific">Pseudoteredinibacter isoporae</name>
    <dbReference type="NCBI Taxonomy" id="570281"/>
    <lineage>
        <taxon>Bacteria</taxon>
        <taxon>Pseudomonadati</taxon>
        <taxon>Pseudomonadota</taxon>
        <taxon>Gammaproteobacteria</taxon>
        <taxon>Cellvibrionales</taxon>
        <taxon>Cellvibrionaceae</taxon>
        <taxon>Pseudoteredinibacter</taxon>
    </lineage>
</organism>
<dbReference type="InterPro" id="IPR029058">
    <property type="entry name" value="AB_hydrolase_fold"/>
</dbReference>
<proteinExistence type="inferred from homology"/>
<keyword evidence="2" id="KW-0378">Hydrolase</keyword>
<dbReference type="InParanoid" id="A0A7X0JXP4"/>
<gene>
    <name evidence="4" type="ORF">HNR48_003948</name>
</gene>
<dbReference type="InterPro" id="IPR050565">
    <property type="entry name" value="LYPA1-2/EST-like"/>
</dbReference>
<dbReference type="SUPFAM" id="SSF53474">
    <property type="entry name" value="alpha/beta-Hydrolases"/>
    <property type="match status" value="1"/>
</dbReference>
<evidence type="ECO:0000259" key="3">
    <source>
        <dbReference type="Pfam" id="PF02230"/>
    </source>
</evidence>
<dbReference type="PANTHER" id="PTHR10655">
    <property type="entry name" value="LYSOPHOSPHOLIPASE-RELATED"/>
    <property type="match status" value="1"/>
</dbReference>
<sequence>MAIELTHGTGTPSHAIIWLHGLGASCDDFPPVVPHLGLNPTPAIRFVFPQAPDRPITINGGMRMPGWYDIKGMSIEEKQDRAGVEESYAAVEKLIEEQIAQGIPAENIILAGFSQGGAISYYAALRTQHKLAGVLTMSTYMLFAEQLPEERSEANQNTPFFASHGTRDPVVAVNLGEQAVETLNTLGYSTQWKTYPMEHQVVMEQIQDIGAWINACFAR</sequence>
<dbReference type="AlphaFoldDB" id="A0A7X0JXP4"/>